<accession>A0A5C6XCZ3</accession>
<evidence type="ECO:0000313" key="4">
    <source>
        <dbReference type="Proteomes" id="UP000321046"/>
    </source>
</evidence>
<feature type="region of interest" description="Disordered" evidence="1">
    <location>
        <begin position="21"/>
        <end position="79"/>
    </location>
</feature>
<dbReference type="AlphaFoldDB" id="A0A5C6XCZ3"/>
<feature type="chain" id="PRO_5023015241" description="EGF-like domain-containing protein" evidence="2">
    <location>
        <begin position="24"/>
        <end position="477"/>
    </location>
</feature>
<protein>
    <recommendedName>
        <fullName evidence="5">EGF-like domain-containing protein</fullName>
    </recommendedName>
</protein>
<evidence type="ECO:0008006" key="5">
    <source>
        <dbReference type="Google" id="ProtNLM"/>
    </source>
</evidence>
<dbReference type="Proteomes" id="UP000321046">
    <property type="component" value="Unassembled WGS sequence"/>
</dbReference>
<reference evidence="3 4" key="1">
    <citation type="submission" date="2019-08" db="EMBL/GenBank/DDBJ databases">
        <title>Bradymonadales sp. TMQ2.</title>
        <authorList>
            <person name="Liang Q."/>
        </authorList>
    </citation>
    <scope>NUCLEOTIDE SEQUENCE [LARGE SCALE GENOMIC DNA]</scope>
    <source>
        <strain evidence="3 4">TMQ2</strain>
    </source>
</reference>
<evidence type="ECO:0000313" key="3">
    <source>
        <dbReference type="EMBL" id="TXD35256.1"/>
    </source>
</evidence>
<evidence type="ECO:0000256" key="2">
    <source>
        <dbReference type="SAM" id="SignalP"/>
    </source>
</evidence>
<dbReference type="RefSeq" id="WP_146974601.1">
    <property type="nucleotide sequence ID" value="NZ_VOSL01000051.1"/>
</dbReference>
<organism evidence="3 4">
    <name type="scientific">Lujinxingia vulgaris</name>
    <dbReference type="NCBI Taxonomy" id="2600176"/>
    <lineage>
        <taxon>Bacteria</taxon>
        <taxon>Deltaproteobacteria</taxon>
        <taxon>Bradymonadales</taxon>
        <taxon>Lujinxingiaceae</taxon>
        <taxon>Lujinxingia</taxon>
    </lineage>
</organism>
<feature type="signal peptide" evidence="2">
    <location>
        <begin position="1"/>
        <end position="23"/>
    </location>
</feature>
<dbReference type="EMBL" id="VOSL01000051">
    <property type="protein sequence ID" value="TXD35256.1"/>
    <property type="molecule type" value="Genomic_DNA"/>
</dbReference>
<dbReference type="PROSITE" id="PS51257">
    <property type="entry name" value="PROKAR_LIPOPROTEIN"/>
    <property type="match status" value="1"/>
</dbReference>
<name>A0A5C6XCZ3_9DELT</name>
<gene>
    <name evidence="3" type="ORF">FRC96_11290</name>
</gene>
<proteinExistence type="predicted"/>
<dbReference type="OrthoDB" id="5485027at2"/>
<evidence type="ECO:0000256" key="1">
    <source>
        <dbReference type="SAM" id="MobiDB-lite"/>
    </source>
</evidence>
<sequence length="477" mass="51682">MKFRRSWSTLLVFALLASACSDAPDTSNPQEPDTDRSDTDLSDTGPDADEPDTDDTPDVDDEPDTDPPQTCQHDSCTEEGRTRCEVVDETISCLCDEGRVEIDGECVESLCEAQGLSNPNVLSDTPGTYTDASYAIAALGSTYAVVWADDRDAHGQEVDLYMGRFDHRGHKLGGDVALTDTPFHDVITPDALAADEASFGLLRLEETADPDLRRLIFERFDDQGAPIGQAHTLSDGTFIESPALIATDQGWLASWSEGSLSDASSWRHRLASLSPDGELSTEVRTLNTHGPDSSPHMVWADDHAAVVWREAIDSTGSARETYFQRFDAAASPLDPSPRTIGASPSLEPRLLWTGDHYVIVSIASGRSLTLTTLDDEAEDVLVDTELTVTDTNIYHISAAWTGSSIALSWRDSDALVLQGFALDGTSRHDPIMLEEGVMTSLPTLANLGGISALSWGHFDDVGDRTNVETYLAIYCAY</sequence>
<keyword evidence="2" id="KW-0732">Signal</keyword>
<feature type="compositionally biased region" description="Acidic residues" evidence="1">
    <location>
        <begin position="46"/>
        <end position="65"/>
    </location>
</feature>
<comment type="caution">
    <text evidence="3">The sequence shown here is derived from an EMBL/GenBank/DDBJ whole genome shotgun (WGS) entry which is preliminary data.</text>
</comment>